<organism evidence="1 2">
    <name type="scientific">Mikania micrantha</name>
    <name type="common">bitter vine</name>
    <dbReference type="NCBI Taxonomy" id="192012"/>
    <lineage>
        <taxon>Eukaryota</taxon>
        <taxon>Viridiplantae</taxon>
        <taxon>Streptophyta</taxon>
        <taxon>Embryophyta</taxon>
        <taxon>Tracheophyta</taxon>
        <taxon>Spermatophyta</taxon>
        <taxon>Magnoliopsida</taxon>
        <taxon>eudicotyledons</taxon>
        <taxon>Gunneridae</taxon>
        <taxon>Pentapetalae</taxon>
        <taxon>asterids</taxon>
        <taxon>campanulids</taxon>
        <taxon>Asterales</taxon>
        <taxon>Asteraceae</taxon>
        <taxon>Asteroideae</taxon>
        <taxon>Heliantheae alliance</taxon>
        <taxon>Eupatorieae</taxon>
        <taxon>Mikania</taxon>
    </lineage>
</organism>
<dbReference type="PANTHER" id="PTHR46148">
    <property type="entry name" value="CHROMO DOMAIN-CONTAINING PROTEIN"/>
    <property type="match status" value="1"/>
</dbReference>
<dbReference type="InterPro" id="IPR016197">
    <property type="entry name" value="Chromo-like_dom_sf"/>
</dbReference>
<accession>A0A5N6L8D5</accession>
<gene>
    <name evidence="1" type="ORF">E3N88_45709</name>
</gene>
<keyword evidence="2" id="KW-1185">Reference proteome</keyword>
<dbReference type="Proteomes" id="UP000326396">
    <property type="component" value="Unassembled WGS sequence"/>
</dbReference>
<proteinExistence type="predicted"/>
<evidence type="ECO:0000313" key="2">
    <source>
        <dbReference type="Proteomes" id="UP000326396"/>
    </source>
</evidence>
<dbReference type="AlphaFoldDB" id="A0A5N6L8D5"/>
<dbReference type="SUPFAM" id="SSF54160">
    <property type="entry name" value="Chromo domain-like"/>
    <property type="match status" value="1"/>
</dbReference>
<comment type="caution">
    <text evidence="1">The sequence shown here is derived from an EMBL/GenBank/DDBJ whole genome shotgun (WGS) entry which is preliminary data.</text>
</comment>
<dbReference type="PANTHER" id="PTHR46148:SF57">
    <property type="entry name" value="OS12G0499874 PROTEIN"/>
    <property type="match status" value="1"/>
</dbReference>
<dbReference type="OrthoDB" id="1939135at2759"/>
<evidence type="ECO:0008006" key="3">
    <source>
        <dbReference type="Google" id="ProtNLM"/>
    </source>
</evidence>
<sequence>MGYVRAKETARIPSGRLCVTKGFSLERLDSFSKVGENLVRDESAYVPMEDLVIDDKLNYIEKHVAILDRKVKQLRNKTINQVMVQWQNRRGSDATWESEDGMRKFYPFLFEV</sequence>
<name>A0A5N6L8D5_9ASTR</name>
<reference evidence="1 2" key="1">
    <citation type="submission" date="2019-05" db="EMBL/GenBank/DDBJ databases">
        <title>Mikania micrantha, genome provides insights into the molecular mechanism of rapid growth.</title>
        <authorList>
            <person name="Liu B."/>
        </authorList>
    </citation>
    <scope>NUCLEOTIDE SEQUENCE [LARGE SCALE GENOMIC DNA]</scope>
    <source>
        <strain evidence="1">NLD-2019</strain>
        <tissue evidence="1">Leaf</tissue>
    </source>
</reference>
<protein>
    <recommendedName>
        <fullName evidence="3">Chromo domain-containing protein</fullName>
    </recommendedName>
</protein>
<evidence type="ECO:0000313" key="1">
    <source>
        <dbReference type="EMBL" id="KAC9514759.1"/>
    </source>
</evidence>
<dbReference type="EMBL" id="SZYD01002466">
    <property type="protein sequence ID" value="KAC9514759.1"/>
    <property type="molecule type" value="Genomic_DNA"/>
</dbReference>